<proteinExistence type="predicted"/>
<reference evidence="1 2" key="1">
    <citation type="journal article" date="2015" name="Genome Announc.">
        <title>Complete Genome Sequence of Sedimenticola thiotaurini Strain SIP-G1, a Polyphosphate- and Polyhydroxyalkanoate-Accumulating Sulfur-Oxidizing Gammaproteobacterium Isolated from Salt Marsh Sediments.</title>
        <authorList>
            <person name="Flood B.E."/>
            <person name="Jones D.S."/>
            <person name="Bailey J.V."/>
        </authorList>
    </citation>
    <scope>NUCLEOTIDE SEQUENCE [LARGE SCALE GENOMIC DNA]</scope>
    <source>
        <strain evidence="1 2">SIP-G1</strain>
    </source>
</reference>
<evidence type="ECO:0000313" key="2">
    <source>
        <dbReference type="Proteomes" id="UP000034410"/>
    </source>
</evidence>
<organism evidence="1 2">
    <name type="scientific">Sedimenticola thiotaurini</name>
    <dbReference type="NCBI Taxonomy" id="1543721"/>
    <lineage>
        <taxon>Bacteria</taxon>
        <taxon>Pseudomonadati</taxon>
        <taxon>Pseudomonadota</taxon>
        <taxon>Gammaproteobacteria</taxon>
        <taxon>Chromatiales</taxon>
        <taxon>Sedimenticolaceae</taxon>
        <taxon>Sedimenticola</taxon>
    </lineage>
</organism>
<protein>
    <submittedName>
        <fullName evidence="1">Uncharacterized protein</fullName>
    </submittedName>
</protein>
<dbReference type="RefSeq" id="WP_046858083.1">
    <property type="nucleotide sequence ID" value="NZ_CP011412.1"/>
</dbReference>
<dbReference type="AlphaFoldDB" id="A0A0F7JV03"/>
<dbReference type="EMBL" id="CP011412">
    <property type="protein sequence ID" value="AKH19144.1"/>
    <property type="molecule type" value="Genomic_DNA"/>
</dbReference>
<gene>
    <name evidence="1" type="ORF">AAY24_00930</name>
</gene>
<sequence length="93" mass="10584">MGLIEYLKSLFVAAGAEEPEPELETTLEYKGFEIRAEPKAEDGQFRVQGWISRAGQIHHFIRADLLPSHETCIAETLRKARVLVDQQGDDLFR</sequence>
<dbReference type="KEGG" id="seds:AAY24_00930"/>
<keyword evidence="2" id="KW-1185">Reference proteome</keyword>
<dbReference type="InterPro" id="IPR018772">
    <property type="entry name" value="Transcription_activator_HlyU"/>
</dbReference>
<dbReference type="Proteomes" id="UP000034410">
    <property type="component" value="Chromosome"/>
</dbReference>
<accession>A0A0F7JV03</accession>
<dbReference type="Pfam" id="PF10115">
    <property type="entry name" value="HlyU"/>
    <property type="match status" value="1"/>
</dbReference>
<evidence type="ECO:0000313" key="1">
    <source>
        <dbReference type="EMBL" id="AKH19144.1"/>
    </source>
</evidence>
<name>A0A0F7JV03_9GAMM</name>